<evidence type="ECO:0000313" key="4">
    <source>
        <dbReference type="Proteomes" id="UP000540423"/>
    </source>
</evidence>
<reference evidence="3 4" key="1">
    <citation type="submission" date="2020-08" db="EMBL/GenBank/DDBJ databases">
        <title>Genomic Encyclopedia of Type Strains, Phase IV (KMG-IV): sequencing the most valuable type-strain genomes for metagenomic binning, comparative biology and taxonomic classification.</title>
        <authorList>
            <person name="Goeker M."/>
        </authorList>
    </citation>
    <scope>NUCLEOTIDE SEQUENCE [LARGE SCALE GENOMIC DNA]</scope>
    <source>
        <strain evidence="3 4">DSM 40141</strain>
    </source>
</reference>
<dbReference type="Proteomes" id="UP000540423">
    <property type="component" value="Unassembled WGS sequence"/>
</dbReference>
<dbReference type="RefSeq" id="WP_185035148.1">
    <property type="nucleotide sequence ID" value="NZ_BNBN01000012.1"/>
</dbReference>
<evidence type="ECO:0000256" key="1">
    <source>
        <dbReference type="SAM" id="SignalP"/>
    </source>
</evidence>
<dbReference type="GO" id="GO:0008061">
    <property type="term" value="F:chitin binding"/>
    <property type="evidence" value="ECO:0007669"/>
    <property type="project" value="InterPro"/>
</dbReference>
<dbReference type="PANTHER" id="PTHR46066:SF2">
    <property type="entry name" value="CHITINASE DOMAIN-CONTAINING PROTEIN 1"/>
    <property type="match status" value="1"/>
</dbReference>
<feature type="domain" description="GH18" evidence="2">
    <location>
        <begin position="42"/>
        <end position="351"/>
    </location>
</feature>
<evidence type="ECO:0000259" key="2">
    <source>
        <dbReference type="PROSITE" id="PS51910"/>
    </source>
</evidence>
<gene>
    <name evidence="3" type="ORF">HNQ79_005273</name>
</gene>
<name>A0A7X0HJI5_9ACTN</name>
<dbReference type="PANTHER" id="PTHR46066">
    <property type="entry name" value="CHITINASE DOMAIN-CONTAINING PROTEIN 1 FAMILY MEMBER"/>
    <property type="match status" value="1"/>
</dbReference>
<protein>
    <submittedName>
        <fullName evidence="3">Spore germination protein YaaH</fullName>
    </submittedName>
</protein>
<feature type="chain" id="PRO_5031004022" evidence="1">
    <location>
        <begin position="19"/>
        <end position="351"/>
    </location>
</feature>
<dbReference type="SMART" id="SM00636">
    <property type="entry name" value="Glyco_18"/>
    <property type="match status" value="1"/>
</dbReference>
<dbReference type="Gene3D" id="3.10.50.10">
    <property type="match status" value="1"/>
</dbReference>
<accession>A0A7X0HJI5</accession>
<keyword evidence="4" id="KW-1185">Reference proteome</keyword>
<dbReference type="EMBL" id="JACHEM010000015">
    <property type="protein sequence ID" value="MBB6438761.1"/>
    <property type="molecule type" value="Genomic_DNA"/>
</dbReference>
<comment type="caution">
    <text evidence="3">The sequence shown here is derived from an EMBL/GenBank/DDBJ whole genome shotgun (WGS) entry which is preliminary data.</text>
</comment>
<keyword evidence="1" id="KW-0732">Signal</keyword>
<dbReference type="Gene3D" id="3.20.20.80">
    <property type="entry name" value="Glycosidases"/>
    <property type="match status" value="1"/>
</dbReference>
<organism evidence="3 4">
    <name type="scientific">Streptomyces candidus</name>
    <dbReference type="NCBI Taxonomy" id="67283"/>
    <lineage>
        <taxon>Bacteria</taxon>
        <taxon>Bacillati</taxon>
        <taxon>Actinomycetota</taxon>
        <taxon>Actinomycetes</taxon>
        <taxon>Kitasatosporales</taxon>
        <taxon>Streptomycetaceae</taxon>
        <taxon>Streptomyces</taxon>
    </lineage>
</organism>
<dbReference type="InterPro" id="IPR011583">
    <property type="entry name" value="Chitinase_II/V-like_cat"/>
</dbReference>
<dbReference type="InterPro" id="IPR001223">
    <property type="entry name" value="Glyco_hydro18_cat"/>
</dbReference>
<dbReference type="PROSITE" id="PS51910">
    <property type="entry name" value="GH18_2"/>
    <property type="match status" value="1"/>
</dbReference>
<proteinExistence type="predicted"/>
<dbReference type="InterPro" id="IPR029070">
    <property type="entry name" value="Chitinase_insertion_sf"/>
</dbReference>
<dbReference type="InterPro" id="IPR017853">
    <property type="entry name" value="GH"/>
</dbReference>
<dbReference type="AlphaFoldDB" id="A0A7X0HJI5"/>
<dbReference type="GO" id="GO:0005975">
    <property type="term" value="P:carbohydrate metabolic process"/>
    <property type="evidence" value="ECO:0007669"/>
    <property type="project" value="InterPro"/>
</dbReference>
<feature type="signal peptide" evidence="1">
    <location>
        <begin position="1"/>
        <end position="18"/>
    </location>
</feature>
<dbReference type="Pfam" id="PF00704">
    <property type="entry name" value="Glyco_hydro_18"/>
    <property type="match status" value="1"/>
</dbReference>
<sequence length="351" mass="38249">MKATLLALLTTVGLIAQAAPPSPAEAPSPAAGAQAPPPRTVSAWLPYWDQETAYRDALAHTDQLHTVSPFWYRAEAADRIDPHYSAEKKSVVDGLHRAGVKVVPTVMETLPAGALDAIVTDPDRRATHVRALLAVAGRGDYDGLELDYETLAPTGDARYKAVRDGYAALVTDLCRVLHAARKTCAVAVTPQTDGSGRIWDYPALGRAADRVRIMAYNLHWEGGRPGPLATPQWYDRILTRATALIPRAKIEMALPAYGWDWTTGGATKHVTWKEAEALRRRTGAPYRLDPESGSPHFSYTDANGRKRTVWYQDARGVAAHLPVLRKHGVSQTGLWALGFEDPALWGVLARG</sequence>
<dbReference type="SUPFAM" id="SSF51445">
    <property type="entry name" value="(Trans)glycosidases"/>
    <property type="match status" value="1"/>
</dbReference>
<evidence type="ECO:0000313" key="3">
    <source>
        <dbReference type="EMBL" id="MBB6438761.1"/>
    </source>
</evidence>